<organism evidence="2 3">
    <name type="scientific">Ziziphus jujuba var. spinosa</name>
    <dbReference type="NCBI Taxonomy" id="714518"/>
    <lineage>
        <taxon>Eukaryota</taxon>
        <taxon>Viridiplantae</taxon>
        <taxon>Streptophyta</taxon>
        <taxon>Embryophyta</taxon>
        <taxon>Tracheophyta</taxon>
        <taxon>Spermatophyta</taxon>
        <taxon>Magnoliopsida</taxon>
        <taxon>eudicotyledons</taxon>
        <taxon>Gunneridae</taxon>
        <taxon>Pentapetalae</taxon>
        <taxon>rosids</taxon>
        <taxon>fabids</taxon>
        <taxon>Rosales</taxon>
        <taxon>Rhamnaceae</taxon>
        <taxon>Paliureae</taxon>
        <taxon>Ziziphus</taxon>
    </lineage>
</organism>
<evidence type="ECO:0000313" key="2">
    <source>
        <dbReference type="EMBL" id="KAH7513933.1"/>
    </source>
</evidence>
<feature type="compositionally biased region" description="Basic and acidic residues" evidence="1">
    <location>
        <begin position="41"/>
        <end position="51"/>
    </location>
</feature>
<dbReference type="EMBL" id="JAEACU010000011">
    <property type="protein sequence ID" value="KAH7513933.1"/>
    <property type="molecule type" value="Genomic_DNA"/>
</dbReference>
<dbReference type="Proteomes" id="UP000813462">
    <property type="component" value="Unassembled WGS sequence"/>
</dbReference>
<protein>
    <submittedName>
        <fullName evidence="2">Uncharacterized protein</fullName>
    </submittedName>
</protein>
<name>A0A978UGK2_ZIZJJ</name>
<sequence length="115" mass="13201">MDELIEGQRDAPEEGGAKMNKKRKKGNVGDILVKNNATNGEKLKKERNHSDGKIREEVKLVLKEKKPCRKFSLYVTHSNQDCNPKFKDMFRTKLANTWDLGYNWKTGFSAVVLCD</sequence>
<gene>
    <name evidence="2" type="ORF">FEM48_Zijuj11G0035400</name>
</gene>
<reference evidence="2" key="1">
    <citation type="journal article" date="2021" name="Front. Plant Sci.">
        <title>Chromosome-Scale Genome Assembly for Chinese Sour Jujube and Insights Into Its Genome Evolution and Domestication Signature.</title>
        <authorList>
            <person name="Shen L.-Y."/>
            <person name="Luo H."/>
            <person name="Wang X.-L."/>
            <person name="Wang X.-M."/>
            <person name="Qiu X.-J."/>
            <person name="Liu H."/>
            <person name="Zhou S.-S."/>
            <person name="Jia K.-H."/>
            <person name="Nie S."/>
            <person name="Bao Y.-T."/>
            <person name="Zhang R.-G."/>
            <person name="Yun Q.-Z."/>
            <person name="Chai Y.-H."/>
            <person name="Lu J.-Y."/>
            <person name="Li Y."/>
            <person name="Zhao S.-W."/>
            <person name="Mao J.-F."/>
            <person name="Jia S.-G."/>
            <person name="Mao Y.-M."/>
        </authorList>
    </citation>
    <scope>NUCLEOTIDE SEQUENCE</scope>
    <source>
        <strain evidence="2">AT0</strain>
        <tissue evidence="2">Leaf</tissue>
    </source>
</reference>
<feature type="region of interest" description="Disordered" evidence="1">
    <location>
        <begin position="1"/>
        <end position="51"/>
    </location>
</feature>
<evidence type="ECO:0000256" key="1">
    <source>
        <dbReference type="SAM" id="MobiDB-lite"/>
    </source>
</evidence>
<accession>A0A978UGK2</accession>
<dbReference type="AlphaFoldDB" id="A0A978UGK2"/>
<proteinExistence type="predicted"/>
<evidence type="ECO:0000313" key="3">
    <source>
        <dbReference type="Proteomes" id="UP000813462"/>
    </source>
</evidence>
<feature type="compositionally biased region" description="Basic and acidic residues" evidence="1">
    <location>
        <begin position="1"/>
        <end position="16"/>
    </location>
</feature>
<comment type="caution">
    <text evidence="2">The sequence shown here is derived from an EMBL/GenBank/DDBJ whole genome shotgun (WGS) entry which is preliminary data.</text>
</comment>